<feature type="binding site" evidence="10">
    <location>
        <position position="227"/>
    </location>
    <ligand>
        <name>Zn(2+)</name>
        <dbReference type="ChEBI" id="CHEBI:29105"/>
    </ligand>
</feature>
<dbReference type="GO" id="GO:0006423">
    <property type="term" value="P:cysteinyl-tRNA aminoacylation"/>
    <property type="evidence" value="ECO:0007669"/>
    <property type="project" value="UniProtKB-UniRule"/>
</dbReference>
<evidence type="ECO:0000256" key="9">
    <source>
        <dbReference type="ARBA" id="ARBA00023146"/>
    </source>
</evidence>
<evidence type="ECO:0000256" key="3">
    <source>
        <dbReference type="ARBA" id="ARBA00022598"/>
    </source>
</evidence>
<dbReference type="AlphaFoldDB" id="A0A7Y4IK61"/>
<evidence type="ECO:0000256" key="2">
    <source>
        <dbReference type="ARBA" id="ARBA00011245"/>
    </source>
</evidence>
<dbReference type="SMART" id="SM00840">
    <property type="entry name" value="DALR_2"/>
    <property type="match status" value="1"/>
</dbReference>
<proteinExistence type="inferred from homology"/>
<feature type="short sequence motif" description="'HIGH' region" evidence="10">
    <location>
        <begin position="49"/>
        <end position="59"/>
    </location>
</feature>
<comment type="cofactor">
    <cofactor evidence="10">
        <name>Zn(2+)</name>
        <dbReference type="ChEBI" id="CHEBI:29105"/>
    </cofactor>
    <text evidence="10">Binds 1 zinc ion per subunit.</text>
</comment>
<keyword evidence="7 10" id="KW-0067">ATP-binding</keyword>
<dbReference type="PANTHER" id="PTHR10890">
    <property type="entry name" value="CYSTEINYL-TRNA SYNTHETASE"/>
    <property type="match status" value="1"/>
</dbReference>
<dbReference type="EMBL" id="JABFNT010000050">
    <property type="protein sequence ID" value="NOJ80095.1"/>
    <property type="molecule type" value="Genomic_DNA"/>
</dbReference>
<dbReference type="InterPro" id="IPR032678">
    <property type="entry name" value="tRNA-synt_1_cat_dom"/>
</dbReference>
<keyword evidence="8 10" id="KW-0648">Protein biosynthesis</keyword>
<feature type="binding site" evidence="10">
    <location>
        <position position="252"/>
    </location>
    <ligand>
        <name>Zn(2+)</name>
        <dbReference type="ChEBI" id="CHEBI:29105"/>
    </ligand>
</feature>
<feature type="binding site" evidence="10">
    <location>
        <position position="256"/>
    </location>
    <ligand>
        <name>Zn(2+)</name>
        <dbReference type="ChEBI" id="CHEBI:29105"/>
    </ligand>
</feature>
<dbReference type="HAMAP" id="MF_00041">
    <property type="entry name" value="Cys_tRNA_synth"/>
    <property type="match status" value="1"/>
</dbReference>
<evidence type="ECO:0000256" key="5">
    <source>
        <dbReference type="ARBA" id="ARBA00022741"/>
    </source>
</evidence>
<comment type="caution">
    <text evidence="12">The sequence shown here is derived from an EMBL/GenBank/DDBJ whole genome shotgun (WGS) entry which is preliminary data.</text>
</comment>
<feature type="domain" description="Cysteinyl-tRNA synthetase class Ia DALR" evidence="11">
    <location>
        <begin position="368"/>
        <end position="437"/>
    </location>
</feature>
<dbReference type="InterPro" id="IPR015803">
    <property type="entry name" value="Cys-tRNA-ligase"/>
</dbReference>
<sequence>MRDSPTPMDPRGLPHVTPPAIRLFNTMTMQKELLQPAIPGEVGVYVCGPTVYSYIHIGNARTFTSFDVVVRYLRHRGLKVRYVRNFTDVDDKIIKAAAETGEAPVELAARYVEIFREDTRALHLLEPDFSPRVSDHLPEIIAIIQKLVDKGHAYASQGDVYFSVSSDADYAKLSKRNLDELCVGERVQPGEQKREPLDFALWKAAKPGEPAWESPWGPGRPGWHIECSAMSAKYLGETFDIHGGALDLIFPHHENEIAQSESANGVTFARYWMHCGFLDLEGAKMSKSLGNVVRLRDALTKVDPEALRFFFLATHYRHPLSFSDKALADAETRMEYFYETLRKVDERISGKDFGKGPLHGDPQRFFTEFESAMDDDFNTAGGLGALSGLFGMMNELTDKPPVKDKALVGRTLQALREDVRRVSGVLGLFEDAPDAWLLRRRERAVRERGIDVAEVERLLGERTAARAAKDFAAADRVRGELKQKGVEIMDTPAGTTWKVAPLQG</sequence>
<feature type="binding site" evidence="10">
    <location>
        <position position="47"/>
    </location>
    <ligand>
        <name>Zn(2+)</name>
        <dbReference type="ChEBI" id="CHEBI:29105"/>
    </ligand>
</feature>
<dbReference type="Pfam" id="PF09190">
    <property type="entry name" value="DALR_2"/>
    <property type="match status" value="1"/>
</dbReference>
<dbReference type="FunFam" id="3.40.50.620:FF:000009">
    <property type="entry name" value="Cysteine--tRNA ligase"/>
    <property type="match status" value="1"/>
</dbReference>
<dbReference type="InterPro" id="IPR014729">
    <property type="entry name" value="Rossmann-like_a/b/a_fold"/>
</dbReference>
<dbReference type="InterPro" id="IPR056411">
    <property type="entry name" value="CysS_C"/>
</dbReference>
<dbReference type="EC" id="6.1.1.16" evidence="10"/>
<gene>
    <name evidence="10" type="primary">cysS</name>
    <name evidence="12" type="ORF">HNV28_17420</name>
</gene>
<dbReference type="SUPFAM" id="SSF52374">
    <property type="entry name" value="Nucleotidylyl transferase"/>
    <property type="match status" value="1"/>
</dbReference>
<dbReference type="GO" id="GO:0005524">
    <property type="term" value="F:ATP binding"/>
    <property type="evidence" value="ECO:0007669"/>
    <property type="project" value="UniProtKB-UniRule"/>
</dbReference>
<organism evidence="12 13">
    <name type="scientific">Myxococcus xanthus</name>
    <dbReference type="NCBI Taxonomy" id="34"/>
    <lineage>
        <taxon>Bacteria</taxon>
        <taxon>Pseudomonadati</taxon>
        <taxon>Myxococcota</taxon>
        <taxon>Myxococcia</taxon>
        <taxon>Myxococcales</taxon>
        <taxon>Cystobacterineae</taxon>
        <taxon>Myxococcaceae</taxon>
        <taxon>Myxococcus</taxon>
    </lineage>
</organism>
<evidence type="ECO:0000256" key="1">
    <source>
        <dbReference type="ARBA" id="ARBA00005594"/>
    </source>
</evidence>
<protein>
    <recommendedName>
        <fullName evidence="10">Cysteine--tRNA ligase</fullName>
        <ecNumber evidence="10">6.1.1.16</ecNumber>
    </recommendedName>
    <alternativeName>
        <fullName evidence="10">Cysteinyl-tRNA synthetase</fullName>
        <shortName evidence="10">CysRS</shortName>
    </alternativeName>
</protein>
<reference evidence="12 13" key="1">
    <citation type="submission" date="2020-05" db="EMBL/GenBank/DDBJ databases">
        <authorList>
            <person name="Whitworth D."/>
        </authorList>
    </citation>
    <scope>NUCLEOTIDE SEQUENCE [LARGE SCALE GENOMIC DNA]</scope>
    <source>
        <strain evidence="12 13">AM005</strain>
    </source>
</reference>
<comment type="subcellular location">
    <subcellularLocation>
        <location evidence="10">Cytoplasm</location>
    </subcellularLocation>
</comment>
<dbReference type="InterPro" id="IPR015273">
    <property type="entry name" value="Cys-tRNA-synt_Ia_DALR"/>
</dbReference>
<keyword evidence="9 10" id="KW-0030">Aminoacyl-tRNA synthetase</keyword>
<keyword evidence="6 10" id="KW-0862">Zinc</keyword>
<dbReference type="InterPro" id="IPR024909">
    <property type="entry name" value="Cys-tRNA/MSH_ligase"/>
</dbReference>
<evidence type="ECO:0000259" key="11">
    <source>
        <dbReference type="SMART" id="SM00840"/>
    </source>
</evidence>
<feature type="short sequence motif" description="'KMSKS' region" evidence="10">
    <location>
        <begin position="284"/>
        <end position="288"/>
    </location>
</feature>
<keyword evidence="3 10" id="KW-0436">Ligase</keyword>
<dbReference type="GO" id="GO:0005737">
    <property type="term" value="C:cytoplasm"/>
    <property type="evidence" value="ECO:0007669"/>
    <property type="project" value="UniProtKB-SubCell"/>
</dbReference>
<dbReference type="InterPro" id="IPR009080">
    <property type="entry name" value="tRNAsynth_Ia_anticodon-bd"/>
</dbReference>
<dbReference type="SUPFAM" id="SSF47323">
    <property type="entry name" value="Anticodon-binding domain of a subclass of class I aminoacyl-tRNA synthetases"/>
    <property type="match status" value="1"/>
</dbReference>
<evidence type="ECO:0000256" key="7">
    <source>
        <dbReference type="ARBA" id="ARBA00022840"/>
    </source>
</evidence>
<name>A0A7Y4IK61_MYXXA</name>
<comment type="similarity">
    <text evidence="1 10">Belongs to the class-I aminoacyl-tRNA synthetase family.</text>
</comment>
<feature type="binding site" evidence="10">
    <location>
        <position position="287"/>
    </location>
    <ligand>
        <name>ATP</name>
        <dbReference type="ChEBI" id="CHEBI:30616"/>
    </ligand>
</feature>
<keyword evidence="10" id="KW-0963">Cytoplasm</keyword>
<keyword evidence="5 10" id="KW-0547">Nucleotide-binding</keyword>
<keyword evidence="4 10" id="KW-0479">Metal-binding</keyword>
<evidence type="ECO:0000256" key="10">
    <source>
        <dbReference type="HAMAP-Rule" id="MF_00041"/>
    </source>
</evidence>
<dbReference type="GO" id="GO:0008270">
    <property type="term" value="F:zinc ion binding"/>
    <property type="evidence" value="ECO:0007669"/>
    <property type="project" value="UniProtKB-UniRule"/>
</dbReference>
<evidence type="ECO:0000313" key="12">
    <source>
        <dbReference type="EMBL" id="NOJ80095.1"/>
    </source>
</evidence>
<dbReference type="Pfam" id="PF01406">
    <property type="entry name" value="tRNA-synt_1e"/>
    <property type="match status" value="1"/>
</dbReference>
<dbReference type="Gene3D" id="3.40.50.620">
    <property type="entry name" value="HUPs"/>
    <property type="match status" value="1"/>
</dbReference>
<dbReference type="Proteomes" id="UP000533080">
    <property type="component" value="Unassembled WGS sequence"/>
</dbReference>
<dbReference type="Pfam" id="PF23493">
    <property type="entry name" value="CysS_C"/>
    <property type="match status" value="1"/>
</dbReference>
<evidence type="ECO:0000256" key="8">
    <source>
        <dbReference type="ARBA" id="ARBA00022917"/>
    </source>
</evidence>
<dbReference type="NCBIfam" id="TIGR00435">
    <property type="entry name" value="cysS"/>
    <property type="match status" value="1"/>
</dbReference>
<dbReference type="CDD" id="cd00672">
    <property type="entry name" value="CysRS_core"/>
    <property type="match status" value="1"/>
</dbReference>
<dbReference type="GO" id="GO:0004817">
    <property type="term" value="F:cysteine-tRNA ligase activity"/>
    <property type="evidence" value="ECO:0007669"/>
    <property type="project" value="UniProtKB-UniRule"/>
</dbReference>
<comment type="subunit">
    <text evidence="2 10">Monomer.</text>
</comment>
<accession>A0A7Y4IK61</accession>
<evidence type="ECO:0000256" key="4">
    <source>
        <dbReference type="ARBA" id="ARBA00022723"/>
    </source>
</evidence>
<dbReference type="PRINTS" id="PR00983">
    <property type="entry name" value="TRNASYNTHCYS"/>
</dbReference>
<evidence type="ECO:0000313" key="13">
    <source>
        <dbReference type="Proteomes" id="UP000533080"/>
    </source>
</evidence>
<comment type="catalytic activity">
    <reaction evidence="10">
        <text>tRNA(Cys) + L-cysteine + ATP = L-cysteinyl-tRNA(Cys) + AMP + diphosphate</text>
        <dbReference type="Rhea" id="RHEA:17773"/>
        <dbReference type="Rhea" id="RHEA-COMP:9661"/>
        <dbReference type="Rhea" id="RHEA-COMP:9679"/>
        <dbReference type="ChEBI" id="CHEBI:30616"/>
        <dbReference type="ChEBI" id="CHEBI:33019"/>
        <dbReference type="ChEBI" id="CHEBI:35235"/>
        <dbReference type="ChEBI" id="CHEBI:78442"/>
        <dbReference type="ChEBI" id="CHEBI:78517"/>
        <dbReference type="ChEBI" id="CHEBI:456215"/>
        <dbReference type="EC" id="6.1.1.16"/>
    </reaction>
</comment>
<evidence type="ECO:0000256" key="6">
    <source>
        <dbReference type="ARBA" id="ARBA00022833"/>
    </source>
</evidence>
<dbReference type="Gene3D" id="1.20.120.1910">
    <property type="entry name" value="Cysteine-tRNA ligase, C-terminal anti-codon recognition domain"/>
    <property type="match status" value="1"/>
</dbReference>